<evidence type="ECO:0000256" key="3">
    <source>
        <dbReference type="SAM" id="SignalP"/>
    </source>
</evidence>
<dbReference type="CDD" id="cd05327">
    <property type="entry name" value="retinol-DH_like_SDR_c_like"/>
    <property type="match status" value="1"/>
</dbReference>
<dbReference type="InterPro" id="IPR036259">
    <property type="entry name" value="MFS_trans_sf"/>
</dbReference>
<dbReference type="AlphaFoldDB" id="A0A812I5J3"/>
<dbReference type="InterPro" id="IPR036291">
    <property type="entry name" value="NAD(P)-bd_dom_sf"/>
</dbReference>
<dbReference type="PANTHER" id="PTHR24320:SF148">
    <property type="entry name" value="NAD(P)-BINDING ROSSMANN-FOLD SUPERFAMILY PROTEIN"/>
    <property type="match status" value="1"/>
</dbReference>
<organism evidence="4 5">
    <name type="scientific">Symbiodinium natans</name>
    <dbReference type="NCBI Taxonomy" id="878477"/>
    <lineage>
        <taxon>Eukaryota</taxon>
        <taxon>Sar</taxon>
        <taxon>Alveolata</taxon>
        <taxon>Dinophyceae</taxon>
        <taxon>Suessiales</taxon>
        <taxon>Symbiodiniaceae</taxon>
        <taxon>Symbiodinium</taxon>
    </lineage>
</organism>
<comment type="caution">
    <text evidence="4">The sequence shown here is derived from an EMBL/GenBank/DDBJ whole genome shotgun (WGS) entry which is preliminary data.</text>
</comment>
<feature type="non-terminal residue" evidence="4">
    <location>
        <position position="716"/>
    </location>
</feature>
<comment type="similarity">
    <text evidence="1">Belongs to the short-chain dehydrogenases/reductases (SDR) family.</text>
</comment>
<dbReference type="PANTHER" id="PTHR24320">
    <property type="entry name" value="RETINOL DEHYDROGENASE"/>
    <property type="match status" value="1"/>
</dbReference>
<dbReference type="SUPFAM" id="SSF103473">
    <property type="entry name" value="MFS general substrate transporter"/>
    <property type="match status" value="1"/>
</dbReference>
<gene>
    <name evidence="4" type="primary">TIC32</name>
    <name evidence="4" type="ORF">SNAT2548_LOCUS2953</name>
</gene>
<dbReference type="OrthoDB" id="411849at2759"/>
<keyword evidence="2" id="KW-0560">Oxidoreductase</keyword>
<evidence type="ECO:0000256" key="1">
    <source>
        <dbReference type="ARBA" id="ARBA00006484"/>
    </source>
</evidence>
<reference evidence="4" key="1">
    <citation type="submission" date="2021-02" db="EMBL/GenBank/DDBJ databases">
        <authorList>
            <person name="Dougan E. K."/>
            <person name="Rhodes N."/>
            <person name="Thang M."/>
            <person name="Chan C."/>
        </authorList>
    </citation>
    <scope>NUCLEOTIDE SEQUENCE</scope>
</reference>
<name>A0A812I5J3_9DINO</name>
<keyword evidence="5" id="KW-1185">Reference proteome</keyword>
<protein>
    <submittedName>
        <fullName evidence="4">TIC32 protein</fullName>
    </submittedName>
</protein>
<feature type="signal peptide" evidence="3">
    <location>
        <begin position="1"/>
        <end position="25"/>
    </location>
</feature>
<proteinExistence type="inferred from homology"/>
<feature type="chain" id="PRO_5032621797" evidence="3">
    <location>
        <begin position="26"/>
        <end position="716"/>
    </location>
</feature>
<dbReference type="Gene3D" id="1.20.1250.20">
    <property type="entry name" value="MFS general substrate transporter like domains"/>
    <property type="match status" value="1"/>
</dbReference>
<dbReference type="GO" id="GO:0016491">
    <property type="term" value="F:oxidoreductase activity"/>
    <property type="evidence" value="ECO:0007669"/>
    <property type="project" value="UniProtKB-KW"/>
</dbReference>
<dbReference type="SUPFAM" id="SSF51735">
    <property type="entry name" value="NAD(P)-binding Rossmann-fold domains"/>
    <property type="match status" value="1"/>
</dbReference>
<evidence type="ECO:0000313" key="5">
    <source>
        <dbReference type="Proteomes" id="UP000604046"/>
    </source>
</evidence>
<dbReference type="Pfam" id="PF07690">
    <property type="entry name" value="MFS_1"/>
    <property type="match status" value="1"/>
</dbReference>
<dbReference type="EMBL" id="CAJNDS010000179">
    <property type="protein sequence ID" value="CAE7022801.1"/>
    <property type="molecule type" value="Genomic_DNA"/>
</dbReference>
<evidence type="ECO:0000313" key="4">
    <source>
        <dbReference type="EMBL" id="CAE7022801.1"/>
    </source>
</evidence>
<accession>A0A812I5J3</accession>
<dbReference type="InterPro" id="IPR002347">
    <property type="entry name" value="SDR_fam"/>
</dbReference>
<evidence type="ECO:0000256" key="2">
    <source>
        <dbReference type="ARBA" id="ARBA00023002"/>
    </source>
</evidence>
<dbReference type="GO" id="GO:0022857">
    <property type="term" value="F:transmembrane transporter activity"/>
    <property type="evidence" value="ECO:0007669"/>
    <property type="project" value="InterPro"/>
</dbReference>
<dbReference type="Pfam" id="PF00106">
    <property type="entry name" value="adh_short"/>
    <property type="match status" value="1"/>
</dbReference>
<dbReference type="PRINTS" id="PR00081">
    <property type="entry name" value="GDHRDH"/>
</dbReference>
<dbReference type="InterPro" id="IPR011701">
    <property type="entry name" value="MFS"/>
</dbReference>
<dbReference type="Proteomes" id="UP000604046">
    <property type="component" value="Unassembled WGS sequence"/>
</dbReference>
<sequence>MGCLRLCAVLVALLAVLGPICLSAAADGKFWDLLATWDTTDIPDLSGKVAIVTGPTVNGIGFESAVEMARKGAQVILAGRSDSKGQEALSQLLQRVPDAKAEFMKLDLGSLKQVKEFALNFKAKHLPLHILMNSAGIMANPFTLTVDKLESQFATNHLGHFLLTKLLLPELEASAPSRIVTVSSAAAFFPEMMAKLEMFGLINAAPAADFDKLGQDYEADYHPFKAYGRSKLANVLFTRALDRRLSGKKIFANVCHPGGIMTNLPKHVQQTTEESMGSRWRYLLDELMQLVMLAPPRGAITQLYLATAPDIEEKGVRGQREAQARHASPPKFSTEQLEEKLWSISEKLVAQHFIFAQSEPRLFLSLCDQDAAAATRLLGNTSGVVGLLSLVVNQAGGKLSDRIGRKPGFLVGPLSNVLLGWCVFKNAKNRWLVAVCRILRLILTTFSNTVMCNAALADVCSSNELALAMSRIQTATGLAMLLTPFIEGRILMFSPSSPSAIRYVYAAMATIAAVHAMFVATQLEETLDPTKRTTAKLTLSVINPFGFVRLFSEGTKALQKLVAITTLQMFLEGKNLSDVIQTWIRDHLKWSVTQVRNFIVGYGLLCTGTGASATPWMLRNLSARGFTTATNLLNAAAFGLRGLAPSSWLFLTMMVPMLPGVNGASATALKAVAQDIATNQGFGKGEFSAWVNNLRALAGSVAPVLYGQVYAAAEKR</sequence>
<keyword evidence="3" id="KW-0732">Signal</keyword>
<dbReference type="Gene3D" id="3.40.50.720">
    <property type="entry name" value="NAD(P)-binding Rossmann-like Domain"/>
    <property type="match status" value="1"/>
</dbReference>